<reference evidence="2" key="1">
    <citation type="submission" date="2019-10" db="EMBL/GenBank/DDBJ databases">
        <authorList>
            <consortium name="Genoscope - CEA"/>
            <person name="William W."/>
        </authorList>
    </citation>
    <scope>NUCLEOTIDE SEQUENCE [LARGE SCALE GENOMIC DNA]</scope>
    <source>
        <strain evidence="2">BBR_PRJEB10992</strain>
    </source>
</reference>
<sequence length="288" mass="33335">MREYLSPDRHANAIRLRRSTFSGTFLLVEGRTDQTFYERFIDKKNCELMSISGKPSSKLLIIDVLGILEKDNFDGILAIVDADFDHLETSPHTNPNLIRTDTHDLETMLINSKAFDKVIREFGSEDKITKFGRDIRTALLEAGMPVGYLLWVSNRDGLNLTFEKIEFSNFIDKKTLKINKIKLIQEVKNKSQAFTLKDEELQQRIINRKSSNHDPWQVCCGHHLVEILSLSLRKAIGSANASDVERENLERSLRLAYEEAYFYKTQIYLSICTWETNNPLFRVLRNDI</sequence>
<accession>A0A7Z9DY11</accession>
<dbReference type="AlphaFoldDB" id="A0A7Z9DY11"/>
<evidence type="ECO:0000259" key="1">
    <source>
        <dbReference type="Pfam" id="PF14491"/>
    </source>
</evidence>
<comment type="caution">
    <text evidence="2">The sequence shown here is derived from an EMBL/GenBank/DDBJ whole genome shotgun (WGS) entry which is preliminary data.</text>
</comment>
<dbReference type="OrthoDB" id="7058238at2"/>
<proteinExistence type="predicted"/>
<protein>
    <recommendedName>
        <fullName evidence="1">DUF4435 domain-containing protein</fullName>
    </recommendedName>
</protein>
<dbReference type="Proteomes" id="UP000184550">
    <property type="component" value="Unassembled WGS sequence"/>
</dbReference>
<gene>
    <name evidence="2" type="ORF">PL8927_600100</name>
</gene>
<evidence type="ECO:0000313" key="2">
    <source>
        <dbReference type="EMBL" id="VXD17768.1"/>
    </source>
</evidence>
<feature type="domain" description="DUF4435" evidence="1">
    <location>
        <begin position="25"/>
        <end position="238"/>
    </location>
</feature>
<name>A0A7Z9DY11_9CYAN</name>
<dbReference type="InterPro" id="IPR029492">
    <property type="entry name" value="DUF4435"/>
</dbReference>
<dbReference type="Pfam" id="PF14491">
    <property type="entry name" value="DUF4435"/>
    <property type="match status" value="1"/>
</dbReference>
<dbReference type="EMBL" id="CZCU02000136">
    <property type="protein sequence ID" value="VXD17768.1"/>
    <property type="molecule type" value="Genomic_DNA"/>
</dbReference>
<dbReference type="RefSeq" id="WP_083621346.1">
    <property type="nucleotide sequence ID" value="NZ_LR734869.1"/>
</dbReference>
<evidence type="ECO:0000313" key="3">
    <source>
        <dbReference type="Proteomes" id="UP000184550"/>
    </source>
</evidence>
<keyword evidence="3" id="KW-1185">Reference proteome</keyword>
<organism evidence="2 3">
    <name type="scientific">Planktothrix serta PCC 8927</name>
    <dbReference type="NCBI Taxonomy" id="671068"/>
    <lineage>
        <taxon>Bacteria</taxon>
        <taxon>Bacillati</taxon>
        <taxon>Cyanobacteriota</taxon>
        <taxon>Cyanophyceae</taxon>
        <taxon>Oscillatoriophycideae</taxon>
        <taxon>Oscillatoriales</taxon>
        <taxon>Microcoleaceae</taxon>
        <taxon>Planktothrix</taxon>
    </lineage>
</organism>